<evidence type="ECO:0000313" key="1">
    <source>
        <dbReference type="EMBL" id="RGV47848.1"/>
    </source>
</evidence>
<evidence type="ECO:0000313" key="2">
    <source>
        <dbReference type="Proteomes" id="UP000283850"/>
    </source>
</evidence>
<sequence>MKKQILNILPYIASGFLLLASGCTDEQSGIPVASGTPLTITAEIGTSASPSSTDRLGDAAPANDYDLSKFRTDDQINVTCTRNTALLASSGYTLNATGSWKAPAGSELGFLPAVTYRASFPVGYDGIQASQEKKADFLKSNYLRTPEVPVSGAEVKFTGTNAFNHENAKLTLKFTGVNKLPVFSRMTVQATGLRTGSSTATESINMLRPVDSDYLWCAVIYPRAKNTDISITITDAYGLTYKATVQCAMAKGTSYTYTLKLQNNILVPVGQAEIKDWTVSGRHNGDFD</sequence>
<protein>
    <submittedName>
        <fullName evidence="1">Fimbrillin family protein</fullName>
    </submittedName>
</protein>
<organism evidence="1 2">
    <name type="scientific">Bacteroides intestinalis</name>
    <dbReference type="NCBI Taxonomy" id="329854"/>
    <lineage>
        <taxon>Bacteria</taxon>
        <taxon>Pseudomonadati</taxon>
        <taxon>Bacteroidota</taxon>
        <taxon>Bacteroidia</taxon>
        <taxon>Bacteroidales</taxon>
        <taxon>Bacteroidaceae</taxon>
        <taxon>Bacteroides</taxon>
    </lineage>
</organism>
<dbReference type="Gene3D" id="2.60.40.2630">
    <property type="match status" value="1"/>
</dbReference>
<dbReference type="EMBL" id="QRZF01000027">
    <property type="protein sequence ID" value="RGV47848.1"/>
    <property type="molecule type" value="Genomic_DNA"/>
</dbReference>
<comment type="caution">
    <text evidence="1">The sequence shown here is derived from an EMBL/GenBank/DDBJ whole genome shotgun (WGS) entry which is preliminary data.</text>
</comment>
<reference evidence="1 2" key="1">
    <citation type="submission" date="2018-08" db="EMBL/GenBank/DDBJ databases">
        <title>A genome reference for cultivated species of the human gut microbiota.</title>
        <authorList>
            <person name="Zou Y."/>
            <person name="Xue W."/>
            <person name="Luo G."/>
        </authorList>
    </citation>
    <scope>NUCLEOTIDE SEQUENCE [LARGE SCALE GENOMIC DNA]</scope>
    <source>
        <strain evidence="1 2">AF14-32</strain>
    </source>
</reference>
<dbReference type="InterPro" id="IPR025049">
    <property type="entry name" value="Mfa-like_1"/>
</dbReference>
<dbReference type="RefSeq" id="WP_022392235.1">
    <property type="nucleotide sequence ID" value="NZ_QRZF01000027.1"/>
</dbReference>
<accession>A0A412XS13</accession>
<name>A0A412XS13_9BACE</name>
<dbReference type="AlphaFoldDB" id="A0A412XS13"/>
<gene>
    <name evidence="1" type="ORF">DWW10_23365</name>
</gene>
<dbReference type="Proteomes" id="UP000283850">
    <property type="component" value="Unassembled WGS sequence"/>
</dbReference>
<proteinExistence type="predicted"/>
<dbReference type="Pfam" id="PF13149">
    <property type="entry name" value="Mfa_like_1"/>
    <property type="match status" value="1"/>
</dbReference>
<dbReference type="PROSITE" id="PS51257">
    <property type="entry name" value="PROKAR_LIPOPROTEIN"/>
    <property type="match status" value="1"/>
</dbReference>
<dbReference type="CDD" id="cd13121">
    <property type="entry name" value="BF2867_like_C"/>
    <property type="match status" value="1"/>
</dbReference>